<feature type="non-terminal residue" evidence="1">
    <location>
        <position position="1"/>
    </location>
</feature>
<dbReference type="AlphaFoldDB" id="A0A371IIF0"/>
<accession>A0A371IIF0</accession>
<comment type="caution">
    <text evidence="1">The sequence shown here is derived from an EMBL/GenBank/DDBJ whole genome shotgun (WGS) entry which is preliminary data.</text>
</comment>
<dbReference type="EMBL" id="QJKJ01000004">
    <property type="protein sequence ID" value="RDY14841.1"/>
    <property type="molecule type" value="Genomic_DNA"/>
</dbReference>
<sequence length="124" mass="14115">MEMSNLTTKLKSLKLELSQDLIVYLNKKRKNIKGVAEGSSQQKKPKKNEEFICYSIKINLTFVPKDTWWVDSGATTQKIKAVKSDHSGVYYGRYDGSGEQCPIECEIVPQYTMTDKPSMNDVVE</sequence>
<proteinExistence type="predicted"/>
<reference evidence="1" key="1">
    <citation type="submission" date="2018-05" db="EMBL/GenBank/DDBJ databases">
        <title>Draft genome of Mucuna pruriens seed.</title>
        <authorList>
            <person name="Nnadi N.E."/>
            <person name="Vos R."/>
            <person name="Hasami M.H."/>
            <person name="Devisetty U.K."/>
            <person name="Aguiy J.C."/>
        </authorList>
    </citation>
    <scope>NUCLEOTIDE SEQUENCE [LARGE SCALE GENOMIC DNA]</scope>
    <source>
        <strain evidence="1">JCA_2017</strain>
    </source>
</reference>
<dbReference type="OrthoDB" id="1935865at2759"/>
<name>A0A371IIF0_MUCPR</name>
<keyword evidence="2" id="KW-1185">Reference proteome</keyword>
<gene>
    <name evidence="1" type="ORF">CR513_00018</name>
</gene>
<evidence type="ECO:0000313" key="2">
    <source>
        <dbReference type="Proteomes" id="UP000257109"/>
    </source>
</evidence>
<protein>
    <submittedName>
        <fullName evidence="1">Uncharacterized protein</fullName>
    </submittedName>
</protein>
<dbReference type="Proteomes" id="UP000257109">
    <property type="component" value="Unassembled WGS sequence"/>
</dbReference>
<organism evidence="1 2">
    <name type="scientific">Mucuna pruriens</name>
    <name type="common">Velvet bean</name>
    <name type="synonym">Dolichos pruriens</name>
    <dbReference type="NCBI Taxonomy" id="157652"/>
    <lineage>
        <taxon>Eukaryota</taxon>
        <taxon>Viridiplantae</taxon>
        <taxon>Streptophyta</taxon>
        <taxon>Embryophyta</taxon>
        <taxon>Tracheophyta</taxon>
        <taxon>Spermatophyta</taxon>
        <taxon>Magnoliopsida</taxon>
        <taxon>eudicotyledons</taxon>
        <taxon>Gunneridae</taxon>
        <taxon>Pentapetalae</taxon>
        <taxon>rosids</taxon>
        <taxon>fabids</taxon>
        <taxon>Fabales</taxon>
        <taxon>Fabaceae</taxon>
        <taxon>Papilionoideae</taxon>
        <taxon>50 kb inversion clade</taxon>
        <taxon>NPAAA clade</taxon>
        <taxon>indigoferoid/millettioid clade</taxon>
        <taxon>Phaseoleae</taxon>
        <taxon>Mucuna</taxon>
    </lineage>
</organism>
<evidence type="ECO:0000313" key="1">
    <source>
        <dbReference type="EMBL" id="RDY14841.1"/>
    </source>
</evidence>